<proteinExistence type="predicted"/>
<evidence type="ECO:0000313" key="2">
    <source>
        <dbReference type="Proteomes" id="UP000095287"/>
    </source>
</evidence>
<sequence length="106" mass="12286">MAVESLIRKLFPFYWLYMILDESISEYMHLVPVCALLLLALLAALVFAAYFTNRERLEELRVYRLHFFFTKMANANRAFVGPEAMAQMQAARNMAMPPPSYEQTAV</sequence>
<accession>A0A1I7YGW8</accession>
<feature type="transmembrane region" description="Helical" evidence="1">
    <location>
        <begin position="27"/>
        <end position="51"/>
    </location>
</feature>
<protein>
    <submittedName>
        <fullName evidence="3">Bestrophin homolog</fullName>
    </submittedName>
</protein>
<keyword evidence="1" id="KW-0472">Membrane</keyword>
<evidence type="ECO:0000256" key="1">
    <source>
        <dbReference type="SAM" id="Phobius"/>
    </source>
</evidence>
<dbReference type="Proteomes" id="UP000095287">
    <property type="component" value="Unplaced"/>
</dbReference>
<dbReference type="AlphaFoldDB" id="A0A1I7YGW8"/>
<organism evidence="2 3">
    <name type="scientific">Steinernema glaseri</name>
    <dbReference type="NCBI Taxonomy" id="37863"/>
    <lineage>
        <taxon>Eukaryota</taxon>
        <taxon>Metazoa</taxon>
        <taxon>Ecdysozoa</taxon>
        <taxon>Nematoda</taxon>
        <taxon>Chromadorea</taxon>
        <taxon>Rhabditida</taxon>
        <taxon>Tylenchina</taxon>
        <taxon>Panagrolaimomorpha</taxon>
        <taxon>Strongyloidoidea</taxon>
        <taxon>Steinernematidae</taxon>
        <taxon>Steinernema</taxon>
    </lineage>
</organism>
<name>A0A1I7YGW8_9BILA</name>
<keyword evidence="1" id="KW-0812">Transmembrane</keyword>
<keyword evidence="1" id="KW-1133">Transmembrane helix</keyword>
<keyword evidence="2" id="KW-1185">Reference proteome</keyword>
<dbReference type="WBParaSite" id="L893_g15993.t1">
    <property type="protein sequence ID" value="L893_g15993.t1"/>
    <property type="gene ID" value="L893_g15993"/>
</dbReference>
<evidence type="ECO:0000313" key="3">
    <source>
        <dbReference type="WBParaSite" id="L893_g15993.t1"/>
    </source>
</evidence>
<reference evidence="3" key="1">
    <citation type="submission" date="2016-11" db="UniProtKB">
        <authorList>
            <consortium name="WormBaseParasite"/>
        </authorList>
    </citation>
    <scope>IDENTIFICATION</scope>
</reference>